<dbReference type="Gene3D" id="3.40.50.720">
    <property type="entry name" value="NAD(P)-binding Rossmann-like Domain"/>
    <property type="match status" value="1"/>
</dbReference>
<dbReference type="PROSITE" id="PS00061">
    <property type="entry name" value="ADH_SHORT"/>
    <property type="match status" value="1"/>
</dbReference>
<protein>
    <recommendedName>
        <fullName evidence="3">Ketoreductase domain-containing protein</fullName>
    </recommendedName>
</protein>
<dbReference type="SMART" id="SM00822">
    <property type="entry name" value="PKS_KR"/>
    <property type="match status" value="1"/>
</dbReference>
<dbReference type="FunFam" id="3.40.50.720:FF:000084">
    <property type="entry name" value="Short-chain dehydrogenase reductase"/>
    <property type="match status" value="1"/>
</dbReference>
<dbReference type="NCBIfam" id="NF005559">
    <property type="entry name" value="PRK07231.1"/>
    <property type="match status" value="1"/>
</dbReference>
<evidence type="ECO:0000256" key="1">
    <source>
        <dbReference type="ARBA" id="ARBA00006484"/>
    </source>
</evidence>
<name>A0A1G7YES8_PSEOR</name>
<dbReference type="STRING" id="366584.SAMN05216377_11726"/>
<dbReference type="PANTHER" id="PTHR43639:SF1">
    <property type="entry name" value="SHORT-CHAIN DEHYDROGENASE_REDUCTASE FAMILY PROTEIN"/>
    <property type="match status" value="1"/>
</dbReference>
<dbReference type="SUPFAM" id="SSF51735">
    <property type="entry name" value="NAD(P)-binding Rossmann-fold domains"/>
    <property type="match status" value="1"/>
</dbReference>
<dbReference type="AlphaFoldDB" id="A0A1G7YES8"/>
<keyword evidence="5" id="KW-1185">Reference proteome</keyword>
<keyword evidence="2" id="KW-0560">Oxidoreductase</keyword>
<evidence type="ECO:0000256" key="2">
    <source>
        <dbReference type="ARBA" id="ARBA00023002"/>
    </source>
</evidence>
<evidence type="ECO:0000259" key="3">
    <source>
        <dbReference type="SMART" id="SM00822"/>
    </source>
</evidence>
<dbReference type="RefSeq" id="WP_245707722.1">
    <property type="nucleotide sequence ID" value="NZ_FNBE01000017.1"/>
</dbReference>
<dbReference type="PANTHER" id="PTHR43639">
    <property type="entry name" value="OXIDOREDUCTASE, SHORT-CHAIN DEHYDROGENASE/REDUCTASE FAMILY (AFU_ORTHOLOGUE AFUA_5G02870)"/>
    <property type="match status" value="1"/>
</dbReference>
<feature type="domain" description="Ketoreductase" evidence="3">
    <location>
        <begin position="5"/>
        <end position="190"/>
    </location>
</feature>
<dbReference type="GO" id="GO:0016491">
    <property type="term" value="F:oxidoreductase activity"/>
    <property type="evidence" value="ECO:0007669"/>
    <property type="project" value="UniProtKB-KW"/>
</dbReference>
<accession>A0A1G7YES8</accession>
<reference evidence="4 5" key="1">
    <citation type="submission" date="2016-10" db="EMBL/GenBank/DDBJ databases">
        <authorList>
            <person name="de Groot N.N."/>
        </authorList>
    </citation>
    <scope>NUCLEOTIDE SEQUENCE [LARGE SCALE GENOMIC DNA]</scope>
    <source>
        <strain evidence="4 5">CGMCC 4.3143</strain>
    </source>
</reference>
<dbReference type="InterPro" id="IPR002347">
    <property type="entry name" value="SDR_fam"/>
</dbReference>
<evidence type="ECO:0000313" key="4">
    <source>
        <dbReference type="EMBL" id="SDG94835.1"/>
    </source>
</evidence>
<dbReference type="InterPro" id="IPR036291">
    <property type="entry name" value="NAD(P)-bd_dom_sf"/>
</dbReference>
<proteinExistence type="inferred from homology"/>
<dbReference type="EMBL" id="FNBE01000017">
    <property type="protein sequence ID" value="SDG94835.1"/>
    <property type="molecule type" value="Genomic_DNA"/>
</dbReference>
<sequence>MVEDKVAVVTGGSRGMGREICRDLARRGFRVVVASRKAPACEELAEELVAEFGVEAIGVGAHVGHWADCDALIDRTLDTWGRIDVLVNNAGMSPLYGGLGAVGEDLFDKVIGVNLKGPFRLAVRAGEAMQRGDGGQIVNISSIAAVAPAPTELPYATAKAGLNALTLGLARAFGPTVRVNCVMPGMFRTDISKAWGEEMFAQASRVPAGRIGEASEIVGAVRYLTSEDSTYTTGAVLKVDGGATWAPA</sequence>
<gene>
    <name evidence="4" type="ORF">SAMN05216377_11726</name>
</gene>
<dbReference type="InterPro" id="IPR057326">
    <property type="entry name" value="KR_dom"/>
</dbReference>
<organism evidence="4 5">
    <name type="scientific">Pseudonocardia oroxyli</name>
    <dbReference type="NCBI Taxonomy" id="366584"/>
    <lineage>
        <taxon>Bacteria</taxon>
        <taxon>Bacillati</taxon>
        <taxon>Actinomycetota</taxon>
        <taxon>Actinomycetes</taxon>
        <taxon>Pseudonocardiales</taxon>
        <taxon>Pseudonocardiaceae</taxon>
        <taxon>Pseudonocardia</taxon>
    </lineage>
</organism>
<dbReference type="InterPro" id="IPR020904">
    <property type="entry name" value="Sc_DH/Rdtase_CS"/>
</dbReference>
<dbReference type="Pfam" id="PF13561">
    <property type="entry name" value="adh_short_C2"/>
    <property type="match status" value="1"/>
</dbReference>
<dbReference type="Proteomes" id="UP000198967">
    <property type="component" value="Unassembled WGS sequence"/>
</dbReference>
<comment type="similarity">
    <text evidence="1">Belongs to the short-chain dehydrogenases/reductases (SDR) family.</text>
</comment>
<evidence type="ECO:0000313" key="5">
    <source>
        <dbReference type="Proteomes" id="UP000198967"/>
    </source>
</evidence>
<dbReference type="PRINTS" id="PR00081">
    <property type="entry name" value="GDHRDH"/>
</dbReference>
<dbReference type="CDD" id="cd05233">
    <property type="entry name" value="SDR_c"/>
    <property type="match status" value="1"/>
</dbReference>
<dbReference type="PRINTS" id="PR00080">
    <property type="entry name" value="SDRFAMILY"/>
</dbReference>